<dbReference type="InterPro" id="IPR050134">
    <property type="entry name" value="NAD-dep_sirtuin_deacylases"/>
</dbReference>
<dbReference type="Gene3D" id="3.40.50.1220">
    <property type="entry name" value="TPP-binding domain"/>
    <property type="match status" value="1"/>
</dbReference>
<evidence type="ECO:0000313" key="6">
    <source>
        <dbReference type="EMBL" id="HIU34091.1"/>
    </source>
</evidence>
<dbReference type="InterPro" id="IPR029035">
    <property type="entry name" value="DHS-like_NAD/FAD-binding_dom"/>
</dbReference>
<dbReference type="PANTHER" id="PTHR11085">
    <property type="entry name" value="NAD-DEPENDENT PROTEIN DEACYLASE SIRTUIN-5, MITOCHONDRIAL-RELATED"/>
    <property type="match status" value="1"/>
</dbReference>
<proteinExistence type="predicted"/>
<protein>
    <recommendedName>
        <fullName evidence="1">protein acetyllysine N-acetyltransferase</fullName>
        <ecNumber evidence="1">2.3.1.286</ecNumber>
    </recommendedName>
</protein>
<evidence type="ECO:0000256" key="2">
    <source>
        <dbReference type="ARBA" id="ARBA00022679"/>
    </source>
</evidence>
<feature type="binding site" evidence="4">
    <location>
        <position position="116"/>
    </location>
    <ligand>
        <name>Zn(2+)</name>
        <dbReference type="ChEBI" id="CHEBI:29105"/>
    </ligand>
</feature>
<evidence type="ECO:0000256" key="3">
    <source>
        <dbReference type="ARBA" id="ARBA00023027"/>
    </source>
</evidence>
<evidence type="ECO:0000256" key="4">
    <source>
        <dbReference type="PROSITE-ProRule" id="PRU00236"/>
    </source>
</evidence>
<feature type="non-terminal residue" evidence="6">
    <location>
        <position position="1"/>
    </location>
</feature>
<reference evidence="6" key="1">
    <citation type="submission" date="2020-10" db="EMBL/GenBank/DDBJ databases">
        <authorList>
            <person name="Gilroy R."/>
        </authorList>
    </citation>
    <scope>NUCLEOTIDE SEQUENCE</scope>
    <source>
        <strain evidence="6">ChiHcec3-11533</strain>
    </source>
</reference>
<reference evidence="6" key="2">
    <citation type="journal article" date="2021" name="PeerJ">
        <title>Extensive microbial diversity within the chicken gut microbiome revealed by metagenomics and culture.</title>
        <authorList>
            <person name="Gilroy R."/>
            <person name="Ravi A."/>
            <person name="Getino M."/>
            <person name="Pursley I."/>
            <person name="Horton D.L."/>
            <person name="Alikhan N.F."/>
            <person name="Baker D."/>
            <person name="Gharbi K."/>
            <person name="Hall N."/>
            <person name="Watson M."/>
            <person name="Adriaenssens E.M."/>
            <person name="Foster-Nyarko E."/>
            <person name="Jarju S."/>
            <person name="Secka A."/>
            <person name="Antonio M."/>
            <person name="Oren A."/>
            <person name="Chaudhuri R.R."/>
            <person name="La Ragione R."/>
            <person name="Hildebrand F."/>
            <person name="Pallen M.J."/>
        </authorList>
    </citation>
    <scope>NUCLEOTIDE SEQUENCE</scope>
    <source>
        <strain evidence="6">ChiHcec3-11533</strain>
    </source>
</reference>
<feature type="binding site" evidence="4">
    <location>
        <position position="134"/>
    </location>
    <ligand>
        <name>Zn(2+)</name>
        <dbReference type="ChEBI" id="CHEBI:29105"/>
    </ligand>
</feature>
<feature type="active site" description="Proton acceptor" evidence="4">
    <location>
        <position position="105"/>
    </location>
</feature>
<keyword evidence="4" id="KW-0479">Metal-binding</keyword>
<dbReference type="SUPFAM" id="SSF52467">
    <property type="entry name" value="DHS-like NAD/FAD-binding domain"/>
    <property type="match status" value="1"/>
</dbReference>
<dbReference type="GO" id="GO:0017136">
    <property type="term" value="F:histone deacetylase activity, NAD-dependent"/>
    <property type="evidence" value="ECO:0007669"/>
    <property type="project" value="TreeGrafter"/>
</dbReference>
<sequence length="226" mass="24998">RIVFFGGAGVSTESGIPDFRSAGGIFMERQEIPPEAILSASFFYLHPEAFFAFYREKLLYPEALPNAAHRKLWELEQAGKLLGIVTQNIDGLHRMAGNRLVFEIHGSVHRNFCMDCGREYPMRFVLESAGIPRCECGGVVKPDVVLYGEALDPPTMRGAMRVISQADVLIVAGTSLSVSPAAEFLENFSGRELVVINREALNLEEKATLPLRGSVAEVMEKIRIEI</sequence>
<feature type="domain" description="Deacetylase sirtuin-type" evidence="5">
    <location>
        <begin position="1"/>
        <end position="226"/>
    </location>
</feature>
<dbReference type="GO" id="GO:0070403">
    <property type="term" value="F:NAD+ binding"/>
    <property type="evidence" value="ECO:0007669"/>
    <property type="project" value="InterPro"/>
</dbReference>
<keyword evidence="3" id="KW-0520">NAD</keyword>
<feature type="binding site" evidence="4">
    <location>
        <position position="113"/>
    </location>
    <ligand>
        <name>Zn(2+)</name>
        <dbReference type="ChEBI" id="CHEBI:29105"/>
    </ligand>
</feature>
<keyword evidence="2" id="KW-0808">Transferase</keyword>
<dbReference type="InterPro" id="IPR026591">
    <property type="entry name" value="Sirtuin_cat_small_dom_sf"/>
</dbReference>
<dbReference type="AlphaFoldDB" id="A0A9D1LCT9"/>
<dbReference type="Pfam" id="PF02146">
    <property type="entry name" value="SIR2"/>
    <property type="match status" value="1"/>
</dbReference>
<dbReference type="PANTHER" id="PTHR11085:SF4">
    <property type="entry name" value="NAD-DEPENDENT PROTEIN DEACYLASE"/>
    <property type="match status" value="1"/>
</dbReference>
<dbReference type="GO" id="GO:0046872">
    <property type="term" value="F:metal ion binding"/>
    <property type="evidence" value="ECO:0007669"/>
    <property type="project" value="UniProtKB-KW"/>
</dbReference>
<name>A0A9D1LCT9_9FIRM</name>
<dbReference type="Proteomes" id="UP000824072">
    <property type="component" value="Unassembled WGS sequence"/>
</dbReference>
<dbReference type="Gene3D" id="3.30.1600.10">
    <property type="entry name" value="SIR2/SIRT2 'Small Domain"/>
    <property type="match status" value="1"/>
</dbReference>
<evidence type="ECO:0000256" key="1">
    <source>
        <dbReference type="ARBA" id="ARBA00012928"/>
    </source>
</evidence>
<dbReference type="EC" id="2.3.1.286" evidence="1"/>
<evidence type="ECO:0000313" key="7">
    <source>
        <dbReference type="Proteomes" id="UP000824072"/>
    </source>
</evidence>
<organism evidence="6 7">
    <name type="scientific">Candidatus Pullichristensenella excrementigallinarum</name>
    <dbReference type="NCBI Taxonomy" id="2840907"/>
    <lineage>
        <taxon>Bacteria</taxon>
        <taxon>Bacillati</taxon>
        <taxon>Bacillota</taxon>
        <taxon>Clostridia</taxon>
        <taxon>Candidatus Pullichristensenella</taxon>
    </lineage>
</organism>
<feature type="binding site" evidence="4">
    <location>
        <position position="136"/>
    </location>
    <ligand>
        <name>Zn(2+)</name>
        <dbReference type="ChEBI" id="CHEBI:29105"/>
    </ligand>
</feature>
<comment type="caution">
    <text evidence="6">The sequence shown here is derived from an EMBL/GenBank/DDBJ whole genome shotgun (WGS) entry which is preliminary data.</text>
</comment>
<dbReference type="InterPro" id="IPR003000">
    <property type="entry name" value="Sirtuin"/>
</dbReference>
<gene>
    <name evidence="6" type="ORF">IAB02_05960</name>
</gene>
<dbReference type="PROSITE" id="PS50305">
    <property type="entry name" value="SIRTUIN"/>
    <property type="match status" value="1"/>
</dbReference>
<dbReference type="InterPro" id="IPR026590">
    <property type="entry name" value="Ssirtuin_cat_dom"/>
</dbReference>
<evidence type="ECO:0000259" key="5">
    <source>
        <dbReference type="PROSITE" id="PS50305"/>
    </source>
</evidence>
<keyword evidence="4" id="KW-0862">Zinc</keyword>
<accession>A0A9D1LCT9</accession>
<dbReference type="EMBL" id="DVMU01000132">
    <property type="protein sequence ID" value="HIU34091.1"/>
    <property type="molecule type" value="Genomic_DNA"/>
</dbReference>
<dbReference type="NCBIfam" id="NF001752">
    <property type="entry name" value="PRK00481.1-1"/>
    <property type="match status" value="1"/>
</dbReference>